<reference evidence="3 4" key="1">
    <citation type="submission" date="2023-09" db="EMBL/GenBank/DDBJ databases">
        <title>Description of three actinobacteria isolated from air of manufacturing shop in a pharmaceutical factory.</title>
        <authorList>
            <person name="Zhang D.-F."/>
        </authorList>
    </citation>
    <scope>NUCLEOTIDE SEQUENCE [LARGE SCALE GENOMIC DNA]</scope>
    <source>
        <strain evidence="3 4">LY-0111</strain>
    </source>
</reference>
<name>A0ABU2DNV0_9MICC</name>
<comment type="caution">
    <text evidence="3">The sequence shown here is derived from an EMBL/GenBank/DDBJ whole genome shotgun (WGS) entry which is preliminary data.</text>
</comment>
<dbReference type="EMBL" id="JAVKGR010000001">
    <property type="protein sequence ID" value="MDR8018113.1"/>
    <property type="molecule type" value="Genomic_DNA"/>
</dbReference>
<keyword evidence="1" id="KW-0472">Membrane</keyword>
<evidence type="ECO:0000313" key="3">
    <source>
        <dbReference type="EMBL" id="MDR8018113.1"/>
    </source>
</evidence>
<feature type="domain" description="Protein-glutamine gamma-glutamyltransferase-like C-terminal" evidence="2">
    <location>
        <begin position="135"/>
        <end position="203"/>
    </location>
</feature>
<evidence type="ECO:0000313" key="4">
    <source>
        <dbReference type="Proteomes" id="UP001251870"/>
    </source>
</evidence>
<keyword evidence="4" id="KW-1185">Reference proteome</keyword>
<gene>
    <name evidence="3" type="ORF">RIL96_00840</name>
</gene>
<dbReference type="RefSeq" id="WP_310547103.1">
    <property type="nucleotide sequence ID" value="NZ_JAVKGR010000001.1"/>
</dbReference>
<organism evidence="3 4">
    <name type="scientific">Nesterenkonia aerolata</name>
    <dbReference type="NCBI Taxonomy" id="3074079"/>
    <lineage>
        <taxon>Bacteria</taxon>
        <taxon>Bacillati</taxon>
        <taxon>Actinomycetota</taxon>
        <taxon>Actinomycetes</taxon>
        <taxon>Micrococcales</taxon>
        <taxon>Micrococcaceae</taxon>
        <taxon>Nesterenkonia</taxon>
    </lineage>
</organism>
<dbReference type="Pfam" id="PF13559">
    <property type="entry name" value="DUF4129"/>
    <property type="match status" value="1"/>
</dbReference>
<protein>
    <submittedName>
        <fullName evidence="3">DUF4129 domain-containing protein</fullName>
    </submittedName>
</protein>
<proteinExistence type="predicted"/>
<accession>A0ABU2DNV0</accession>
<evidence type="ECO:0000256" key="1">
    <source>
        <dbReference type="SAM" id="Phobius"/>
    </source>
</evidence>
<keyword evidence="1" id="KW-0812">Transmembrane</keyword>
<keyword evidence="1" id="KW-1133">Transmembrane helix</keyword>
<dbReference type="InterPro" id="IPR025403">
    <property type="entry name" value="TgpA-like_C"/>
</dbReference>
<feature type="transmembrane region" description="Helical" evidence="1">
    <location>
        <begin position="69"/>
        <end position="91"/>
    </location>
</feature>
<evidence type="ECO:0000259" key="2">
    <source>
        <dbReference type="Pfam" id="PF13559"/>
    </source>
</evidence>
<sequence>MSLVASLDSVRQFSAHLTPDRDEARELLERELQDPKYQDPAPWYRLGRFLEQLLGQLSSGFGVFPSFSLAWGPILLIIVVLVVIVIAVLMVRPRLQRGHRDAPLEMEPGVSAEELLSRAEALLQSGAVDEAFRTLFHALVRAAEERDLLPELPGRTATEAAQELSAAFGAEQRRLRRAAELFNLSRYGGRKLRREDVDELHELCEALAATTPHQTTASWSPAQVVAPR</sequence>
<dbReference type="Proteomes" id="UP001251870">
    <property type="component" value="Unassembled WGS sequence"/>
</dbReference>